<feature type="compositionally biased region" description="Polar residues" evidence="1">
    <location>
        <begin position="231"/>
        <end position="240"/>
    </location>
</feature>
<evidence type="ECO:0000313" key="3">
    <source>
        <dbReference type="Proteomes" id="UP000054166"/>
    </source>
</evidence>
<feature type="compositionally biased region" description="Low complexity" evidence="1">
    <location>
        <begin position="92"/>
        <end position="101"/>
    </location>
</feature>
<sequence>MSTPNDSTNGITPTLQQRRSRNATSRRSTGALNQTSPIISDPDTVMENGEGKKTNGRGRGPSIDCSDDIESAPPPPKRRTPRSGDPTPLPLPETTLLNTPPAGQPPPAMHNPQPTPQTAQAPSSQDVTMTATAIDTPHTVSPDDNTAIGNQGVDDAVSAAILSSNSIANLPRIPRHPAQPDAGADSAQTPTTPSPVRQAPPLGTSARNLAIHRGLQELAKDRLDAEAAEKATQTQPTTDRVNGAPTAAYRADLTPTPPTGWPVCHGEHPLWFLVNGRQEQILKALSISEFSLVIHVANEISHDRNRSPVVANGIREAILRLFPGDTVKVLNVMPITKPKRNEDPPFAFIAYNLLPDTHRALITQCVWRTEFIRFWVYPTDEIVPAYLGYVAGLSSIEDKDDLDSAREELISLWLTDADITNAIRNIISRGRSVDDAGDQIVVDDNEVEEALRHLQVIRLNTLSKGKLPRPSLNLYINNLNYTHTQFKALKEAVSNVIYDLNLHGCGDYGPGWLCGQCHSSDHPTGLCYFNDIENDVPLSSPIVPALPKAQQPPRTRSAENSRGAPPRGRGGRGGNFTGVGRDKTPHKTTYGQYPPKPPPRSFLPRYPHVSVLPETRHMDYYDLSPIDSTLLLSV</sequence>
<feature type="compositionally biased region" description="Polar residues" evidence="1">
    <location>
        <begin position="186"/>
        <end position="195"/>
    </location>
</feature>
<feature type="region of interest" description="Disordered" evidence="1">
    <location>
        <begin position="540"/>
        <end position="605"/>
    </location>
</feature>
<feature type="region of interest" description="Disordered" evidence="1">
    <location>
        <begin position="168"/>
        <end position="203"/>
    </location>
</feature>
<proteinExistence type="predicted"/>
<feature type="compositionally biased region" description="Pro residues" evidence="1">
    <location>
        <begin position="102"/>
        <end position="115"/>
    </location>
</feature>
<dbReference type="OrthoDB" id="3230575at2759"/>
<feature type="region of interest" description="Disordered" evidence="1">
    <location>
        <begin position="225"/>
        <end position="244"/>
    </location>
</feature>
<accession>A0A0C3FB40</accession>
<feature type="compositionally biased region" description="Polar residues" evidence="1">
    <location>
        <begin position="1"/>
        <end position="17"/>
    </location>
</feature>
<reference evidence="3" key="2">
    <citation type="submission" date="2015-01" db="EMBL/GenBank/DDBJ databases">
        <title>Evolutionary Origins and Diversification of the Mycorrhizal Mutualists.</title>
        <authorList>
            <consortium name="DOE Joint Genome Institute"/>
            <consortium name="Mycorrhizal Genomics Consortium"/>
            <person name="Kohler A."/>
            <person name="Kuo A."/>
            <person name="Nagy L.G."/>
            <person name="Floudas D."/>
            <person name="Copeland A."/>
            <person name="Barry K.W."/>
            <person name="Cichocki N."/>
            <person name="Veneault-Fourrey C."/>
            <person name="LaButti K."/>
            <person name="Lindquist E.A."/>
            <person name="Lipzen A."/>
            <person name="Lundell T."/>
            <person name="Morin E."/>
            <person name="Murat C."/>
            <person name="Riley R."/>
            <person name="Ohm R."/>
            <person name="Sun H."/>
            <person name="Tunlid A."/>
            <person name="Henrissat B."/>
            <person name="Grigoriev I.V."/>
            <person name="Hibbett D.S."/>
            <person name="Martin F."/>
        </authorList>
    </citation>
    <scope>NUCLEOTIDE SEQUENCE [LARGE SCALE GENOMIC DNA]</scope>
    <source>
        <strain evidence="3">F 1598</strain>
    </source>
</reference>
<dbReference type="InParanoid" id="A0A0C3FB40"/>
<reference evidence="2 3" key="1">
    <citation type="submission" date="2014-04" db="EMBL/GenBank/DDBJ databases">
        <authorList>
            <consortium name="DOE Joint Genome Institute"/>
            <person name="Kuo A."/>
            <person name="Tarkka M."/>
            <person name="Buscot F."/>
            <person name="Kohler A."/>
            <person name="Nagy L.G."/>
            <person name="Floudas D."/>
            <person name="Copeland A."/>
            <person name="Barry K.W."/>
            <person name="Cichocki N."/>
            <person name="Veneault-Fourrey C."/>
            <person name="LaButti K."/>
            <person name="Lindquist E.A."/>
            <person name="Lipzen A."/>
            <person name="Lundell T."/>
            <person name="Morin E."/>
            <person name="Murat C."/>
            <person name="Sun H."/>
            <person name="Tunlid A."/>
            <person name="Henrissat B."/>
            <person name="Grigoriev I.V."/>
            <person name="Hibbett D.S."/>
            <person name="Martin F."/>
            <person name="Nordberg H.P."/>
            <person name="Cantor M.N."/>
            <person name="Hua S.X."/>
        </authorList>
    </citation>
    <scope>NUCLEOTIDE SEQUENCE [LARGE SCALE GENOMIC DNA]</scope>
    <source>
        <strain evidence="2 3">F 1598</strain>
    </source>
</reference>
<feature type="region of interest" description="Disordered" evidence="1">
    <location>
        <begin position="1"/>
        <end position="128"/>
    </location>
</feature>
<evidence type="ECO:0000256" key="1">
    <source>
        <dbReference type="SAM" id="MobiDB-lite"/>
    </source>
</evidence>
<dbReference type="AlphaFoldDB" id="A0A0C3FB40"/>
<feature type="compositionally biased region" description="Low complexity" evidence="1">
    <location>
        <begin position="116"/>
        <end position="125"/>
    </location>
</feature>
<evidence type="ECO:0000313" key="2">
    <source>
        <dbReference type="EMBL" id="KIM81885.1"/>
    </source>
</evidence>
<dbReference type="EMBL" id="KN832997">
    <property type="protein sequence ID" value="KIM81885.1"/>
    <property type="molecule type" value="Genomic_DNA"/>
</dbReference>
<organism evidence="2 3">
    <name type="scientific">Piloderma croceum (strain F 1598)</name>
    <dbReference type="NCBI Taxonomy" id="765440"/>
    <lineage>
        <taxon>Eukaryota</taxon>
        <taxon>Fungi</taxon>
        <taxon>Dikarya</taxon>
        <taxon>Basidiomycota</taxon>
        <taxon>Agaricomycotina</taxon>
        <taxon>Agaricomycetes</taxon>
        <taxon>Agaricomycetidae</taxon>
        <taxon>Atheliales</taxon>
        <taxon>Atheliaceae</taxon>
        <taxon>Piloderma</taxon>
    </lineage>
</organism>
<dbReference type="HOGENOM" id="CLU_523879_0_0_1"/>
<protein>
    <submittedName>
        <fullName evidence="2">Uncharacterized protein</fullName>
    </submittedName>
</protein>
<dbReference type="Proteomes" id="UP000054166">
    <property type="component" value="Unassembled WGS sequence"/>
</dbReference>
<keyword evidence="3" id="KW-1185">Reference proteome</keyword>
<gene>
    <name evidence="2" type="ORF">PILCRDRAFT_8532</name>
</gene>
<name>A0A0C3FB40_PILCF</name>